<proteinExistence type="evidence at transcript level"/>
<dbReference type="AlphaFoldDB" id="I3T4A7"/>
<protein>
    <submittedName>
        <fullName evidence="1">Uncharacterized protein</fullName>
    </submittedName>
</protein>
<accession>I3T4A7</accession>
<organism evidence="1">
    <name type="scientific">Lotus japonicus</name>
    <name type="common">Lotus corniculatus var. japonicus</name>
    <dbReference type="NCBI Taxonomy" id="34305"/>
    <lineage>
        <taxon>Eukaryota</taxon>
        <taxon>Viridiplantae</taxon>
        <taxon>Streptophyta</taxon>
        <taxon>Embryophyta</taxon>
        <taxon>Tracheophyta</taxon>
        <taxon>Spermatophyta</taxon>
        <taxon>Magnoliopsida</taxon>
        <taxon>eudicotyledons</taxon>
        <taxon>Gunneridae</taxon>
        <taxon>Pentapetalae</taxon>
        <taxon>rosids</taxon>
        <taxon>fabids</taxon>
        <taxon>Fabales</taxon>
        <taxon>Fabaceae</taxon>
        <taxon>Papilionoideae</taxon>
        <taxon>50 kb inversion clade</taxon>
        <taxon>NPAAA clade</taxon>
        <taxon>Hologalegina</taxon>
        <taxon>robinioid clade</taxon>
        <taxon>Loteae</taxon>
        <taxon>Lotus</taxon>
    </lineage>
</organism>
<evidence type="ECO:0000313" key="1">
    <source>
        <dbReference type="EMBL" id="AFK47349.1"/>
    </source>
</evidence>
<reference evidence="1" key="1">
    <citation type="submission" date="2012-05" db="EMBL/GenBank/DDBJ databases">
        <authorList>
            <person name="Krishnakumar V."/>
            <person name="Cheung F."/>
            <person name="Xiao Y."/>
            <person name="Chan A."/>
            <person name="Moskal W.A."/>
            <person name="Town C.D."/>
        </authorList>
    </citation>
    <scope>NUCLEOTIDE SEQUENCE</scope>
</reference>
<sequence length="40" mass="4825">MRSLEVSLQLNEMPLLVEFTTSQRKRKQLQVYWMVVESIL</sequence>
<dbReference type="EMBL" id="BT147555">
    <property type="protein sequence ID" value="AFK47349.1"/>
    <property type="molecule type" value="mRNA"/>
</dbReference>
<name>I3T4A7_LOTJA</name>